<keyword evidence="1" id="KW-1133">Transmembrane helix</keyword>
<proteinExistence type="predicted"/>
<sequence>MNRAAVLAFAVLGMTGWSAAEAKPLTFGIVNGAADFSNRAELGACRADAGRDGGSRCALARASFGGLPVARATLALNPAHKARSLDIVLDGQDYDLAYQLLVGRYGPPTNLRDGPRWSDFDAGASIAIKRSGANATISFDFPENAGAAARQPDPSLVVSLLLLAGVGAAAGALFYAARGKRRTSPQPSMRATLERRVNEGSLQF</sequence>
<keyword evidence="2" id="KW-0732">Signal</keyword>
<evidence type="ECO:0000313" key="4">
    <source>
        <dbReference type="Proteomes" id="UP000033202"/>
    </source>
</evidence>
<gene>
    <name evidence="3" type="ORF">SCH01S_52_01060</name>
</gene>
<dbReference type="AlphaFoldDB" id="A0A0E9MTX4"/>
<organism evidence="3 4">
    <name type="scientific">Sphingomonas changbaiensis NBRC 104936</name>
    <dbReference type="NCBI Taxonomy" id="1219043"/>
    <lineage>
        <taxon>Bacteria</taxon>
        <taxon>Pseudomonadati</taxon>
        <taxon>Pseudomonadota</taxon>
        <taxon>Alphaproteobacteria</taxon>
        <taxon>Sphingomonadales</taxon>
        <taxon>Sphingomonadaceae</taxon>
        <taxon>Sphingomonas</taxon>
    </lineage>
</organism>
<dbReference type="Proteomes" id="UP000033202">
    <property type="component" value="Unassembled WGS sequence"/>
</dbReference>
<dbReference type="RefSeq" id="WP_046349690.1">
    <property type="nucleotide sequence ID" value="NZ_BBWU01000052.1"/>
</dbReference>
<feature type="chain" id="PRO_5002429703" evidence="2">
    <location>
        <begin position="20"/>
        <end position="204"/>
    </location>
</feature>
<keyword evidence="1" id="KW-0472">Membrane</keyword>
<protein>
    <submittedName>
        <fullName evidence="3">Uncharacterized protein</fullName>
    </submittedName>
</protein>
<feature type="signal peptide" evidence="2">
    <location>
        <begin position="1"/>
        <end position="19"/>
    </location>
</feature>
<feature type="transmembrane region" description="Helical" evidence="1">
    <location>
        <begin position="156"/>
        <end position="177"/>
    </location>
</feature>
<keyword evidence="4" id="KW-1185">Reference proteome</keyword>
<comment type="caution">
    <text evidence="3">The sequence shown here is derived from an EMBL/GenBank/DDBJ whole genome shotgun (WGS) entry which is preliminary data.</text>
</comment>
<reference evidence="3 4" key="1">
    <citation type="submission" date="2015-04" db="EMBL/GenBank/DDBJ databases">
        <title>Whole genome shotgun sequence of Sphingomonas changbaiensis NBRC 104936.</title>
        <authorList>
            <person name="Katano-Makiyama Y."/>
            <person name="Hosoyama A."/>
            <person name="Hashimoto M."/>
            <person name="Noguchi M."/>
            <person name="Tsuchikane K."/>
            <person name="Ohji S."/>
            <person name="Yamazoe A."/>
            <person name="Ichikawa N."/>
            <person name="Kimura A."/>
            <person name="Fujita N."/>
        </authorList>
    </citation>
    <scope>NUCLEOTIDE SEQUENCE [LARGE SCALE GENOMIC DNA]</scope>
    <source>
        <strain evidence="3 4">NBRC 104936</strain>
    </source>
</reference>
<evidence type="ECO:0000256" key="1">
    <source>
        <dbReference type="SAM" id="Phobius"/>
    </source>
</evidence>
<evidence type="ECO:0000256" key="2">
    <source>
        <dbReference type="SAM" id="SignalP"/>
    </source>
</evidence>
<accession>A0A0E9MTX4</accession>
<evidence type="ECO:0000313" key="3">
    <source>
        <dbReference type="EMBL" id="GAO40923.1"/>
    </source>
</evidence>
<dbReference type="STRING" id="1219043.SCH01S_52_01060"/>
<keyword evidence="1" id="KW-0812">Transmembrane</keyword>
<name>A0A0E9MTX4_9SPHN</name>
<dbReference type="EMBL" id="BBWU01000052">
    <property type="protein sequence ID" value="GAO40923.1"/>
    <property type="molecule type" value="Genomic_DNA"/>
</dbReference>